<evidence type="ECO:0000256" key="2">
    <source>
        <dbReference type="SAM" id="MobiDB-lite"/>
    </source>
</evidence>
<evidence type="ECO:0000256" key="1">
    <source>
        <dbReference type="SAM" id="Coils"/>
    </source>
</evidence>
<sequence length="313" mass="35332">MTHRSKENESQSEFLFDDLSDAPNSGPASVIDSKLPLMDAEDSSPRVLTEESFNDVIRLVREKNRFPTSDQHIRPFLNIKLHKYRKTRKIINPATNMKKPKSNTKSDKMDTSLLSDEENSKSSSTGMVTEPDDQTYSSKYLELKKIIQNLKDTIQSLSTQLREERERRRIAEDFNKSLAACVQTREGDKDGNSNAWSNVLPKRKSACHESTPDPAKASHPATAGMPEQVGKQAHLYSTIGKRPKIATAVRHSEQNTGIRKPPPIVIVNKGCNRALNALSAQIKDFHFKKVNANKHKLYTKPQTSMSHPNREQN</sequence>
<gene>
    <name evidence="3" type="ORF">WN48_00383</name>
</gene>
<feature type="coiled-coil region" evidence="1">
    <location>
        <begin position="140"/>
        <end position="167"/>
    </location>
</feature>
<feature type="region of interest" description="Disordered" evidence="2">
    <location>
        <begin position="1"/>
        <end position="37"/>
    </location>
</feature>
<organism evidence="3 4">
    <name type="scientific">Eufriesea mexicana</name>
    <dbReference type="NCBI Taxonomy" id="516756"/>
    <lineage>
        <taxon>Eukaryota</taxon>
        <taxon>Metazoa</taxon>
        <taxon>Ecdysozoa</taxon>
        <taxon>Arthropoda</taxon>
        <taxon>Hexapoda</taxon>
        <taxon>Insecta</taxon>
        <taxon>Pterygota</taxon>
        <taxon>Neoptera</taxon>
        <taxon>Endopterygota</taxon>
        <taxon>Hymenoptera</taxon>
        <taxon>Apocrita</taxon>
        <taxon>Aculeata</taxon>
        <taxon>Apoidea</taxon>
        <taxon>Anthophila</taxon>
        <taxon>Apidae</taxon>
        <taxon>Eufriesea</taxon>
    </lineage>
</organism>
<keyword evidence="4" id="KW-1185">Reference proteome</keyword>
<feature type="region of interest" description="Disordered" evidence="2">
    <location>
        <begin position="203"/>
        <end position="223"/>
    </location>
</feature>
<evidence type="ECO:0000313" key="4">
    <source>
        <dbReference type="Proteomes" id="UP000250275"/>
    </source>
</evidence>
<dbReference type="EMBL" id="KQ770138">
    <property type="protein sequence ID" value="OAD52701.1"/>
    <property type="molecule type" value="Genomic_DNA"/>
</dbReference>
<proteinExistence type="predicted"/>
<dbReference type="Proteomes" id="UP000250275">
    <property type="component" value="Unassembled WGS sequence"/>
</dbReference>
<feature type="region of interest" description="Disordered" evidence="2">
    <location>
        <begin position="91"/>
        <end position="132"/>
    </location>
</feature>
<dbReference type="AlphaFoldDB" id="A0A310S8N5"/>
<name>A0A310S8N5_9HYME</name>
<accession>A0A310S8N5</accession>
<protein>
    <submittedName>
        <fullName evidence="3">Uncharacterized protein</fullName>
    </submittedName>
</protein>
<evidence type="ECO:0000313" key="3">
    <source>
        <dbReference type="EMBL" id="OAD52701.1"/>
    </source>
</evidence>
<reference evidence="3 4" key="1">
    <citation type="submission" date="2015-07" db="EMBL/GenBank/DDBJ databases">
        <title>The genome of Eufriesea mexicana.</title>
        <authorList>
            <person name="Pan H."/>
            <person name="Kapheim K."/>
        </authorList>
    </citation>
    <scope>NUCLEOTIDE SEQUENCE [LARGE SCALE GENOMIC DNA]</scope>
    <source>
        <strain evidence="3">0111107269</strain>
        <tissue evidence="3">Whole body</tissue>
    </source>
</reference>
<keyword evidence="1" id="KW-0175">Coiled coil</keyword>